<dbReference type="RefSeq" id="YP_009330194.1">
    <property type="nucleotide sequence ID" value="NC_032255.1"/>
</dbReference>
<dbReference type="KEGG" id="vg:30685066"/>
<dbReference type="EMBL" id="KX151395">
    <property type="protein sequence ID" value="APO13946.1"/>
    <property type="molecule type" value="Genomic_DNA"/>
</dbReference>
<sequence>MIDVYDPLASSVHDGLYVHIHSVQRSDRGFELVEAFKGAGHVTLRTVRVNPTSVALDEGPRPIVSELYPQPHFHQLFSRVMHKKMREVTLLLMTVFLVLILLMHLVNVRRYNVAESLTANLILHNNDGVPVLDPPAEIVLDENALSCHRTPTRCDHDGECQLCRENLALCYRFNERVILELDDNRELVIQPGESYCLALDNRSARSCNPNTGIWVLRHVDNENYALICHCTMPGLVTQMHIYDDCSFPVGCKPHGFIADINTSPLACVCDDGYVPELSATNTPYCRPMVMRDVMLNPNYYHRPPCRHGFLPAEHPAFDVVYRRLIGANVCLPDPCSIDPITGEKTGGWAFYEDVGGADDGPLVMCICNVDSNLFPVYNADSMMAAQYTREDREITNACLRPLLVGRRDVRGDLKVFWGRNSLKSDADIVLHVFENQVHEKYRVLLYRRTMPHPVADDLTTPFILKFQLNTAYVRYSMYSENYDVFQGYWRLNHLRTGSNHCPLPGIGQCRSDQSCGVLICSNVSCLTAARPPLLYRSSCYFFRQNRSFHDVGNISQICIWNRPGYYYSDNVPVTFYINALCATDSTTEARTVYFTNTRRTVPEEQFSTAVQLLDTYPLYSS</sequence>
<dbReference type="Proteomes" id="UP000204293">
    <property type="component" value="Segment"/>
</dbReference>
<accession>A0A1L5JH19</accession>
<evidence type="ECO:0000313" key="2">
    <source>
        <dbReference type="EMBL" id="APO13946.1"/>
    </source>
</evidence>
<evidence type="ECO:0000313" key="3">
    <source>
        <dbReference type="Proteomes" id="UP000204293"/>
    </source>
</evidence>
<dbReference type="OrthoDB" id="1963at10239"/>
<keyword evidence="1" id="KW-0812">Transmembrane</keyword>
<evidence type="ECO:0000256" key="1">
    <source>
        <dbReference type="SAM" id="Phobius"/>
    </source>
</evidence>
<dbReference type="InterPro" id="IPR007784">
    <property type="entry name" value="PIR"/>
</dbReference>
<keyword evidence="1" id="KW-0472">Membrane</keyword>
<dbReference type="Pfam" id="PF05092">
    <property type="entry name" value="PIF"/>
    <property type="match status" value="1"/>
</dbReference>
<dbReference type="GeneID" id="30685066"/>
<proteinExistence type="predicted"/>
<keyword evidence="1" id="KW-1133">Transmembrane helix</keyword>
<feature type="transmembrane region" description="Helical" evidence="1">
    <location>
        <begin position="88"/>
        <end position="106"/>
    </location>
</feature>
<name>A0A1L5JH19_9BBAC</name>
<reference evidence="2 3" key="1">
    <citation type="submission" date="2016-04" db="EMBL/GenBank/DDBJ databases">
        <title>Sequence analysis of the Plodia interpunctella granulovirus genome: Discovery of an unusual inhibitor-of-apoptosis (IAP) gene.</title>
        <authorList>
            <person name="Harrison R.L."/>
            <person name="Rowley D.L."/>
            <person name="Funk C.J."/>
        </authorList>
    </citation>
    <scope>NUCLEOTIDE SEQUENCE [LARGE SCALE GENOMIC DNA]</scope>
    <source>
        <strain evidence="2">Cambridge</strain>
    </source>
</reference>
<keyword evidence="3" id="KW-1185">Reference proteome</keyword>
<organism evidence="2 3">
    <name type="scientific">Plodia interpunctella granulovirus</name>
    <dbReference type="NCBI Taxonomy" id="262175"/>
    <lineage>
        <taxon>Viruses</taxon>
        <taxon>Viruses incertae sedis</taxon>
        <taxon>Naldaviricetes</taxon>
        <taxon>Lefavirales</taxon>
        <taxon>Baculoviridae</taxon>
        <taxon>Betabaculovirus</taxon>
        <taxon>Betabaculovirus plinterpunctellae</taxon>
    </lineage>
</organism>
<protein>
    <submittedName>
        <fullName evidence="2">PIF-1</fullName>
    </submittedName>
</protein>